<reference evidence="2" key="1">
    <citation type="journal article" date="2019" name="Int. J. Syst. Evol. Microbiol.">
        <title>The Global Catalogue of Microorganisms (GCM) 10K type strain sequencing project: providing services to taxonomists for standard genome sequencing and annotation.</title>
        <authorList>
            <consortium name="The Broad Institute Genomics Platform"/>
            <consortium name="The Broad Institute Genome Sequencing Center for Infectious Disease"/>
            <person name="Wu L."/>
            <person name="Ma J."/>
        </authorList>
    </citation>
    <scope>NUCLEOTIDE SEQUENCE [LARGE SCALE GENOMIC DNA]</scope>
    <source>
        <strain evidence="2">KCTC 22814</strain>
    </source>
</reference>
<dbReference type="RefSeq" id="WP_320183081.1">
    <property type="nucleotide sequence ID" value="NZ_CP138332.1"/>
</dbReference>
<evidence type="ECO:0000313" key="1">
    <source>
        <dbReference type="EMBL" id="MFD2967805.1"/>
    </source>
</evidence>
<gene>
    <name evidence="1" type="ORF">ACFS7Y_10420</name>
</gene>
<dbReference type="EMBL" id="JBHUPB010000007">
    <property type="protein sequence ID" value="MFD2967805.1"/>
    <property type="molecule type" value="Genomic_DNA"/>
</dbReference>
<accession>A0ABW6BGH1</accession>
<dbReference type="Proteomes" id="UP001597525">
    <property type="component" value="Unassembled WGS sequence"/>
</dbReference>
<evidence type="ECO:0000313" key="2">
    <source>
        <dbReference type="Proteomes" id="UP001597525"/>
    </source>
</evidence>
<sequence length="186" mass="21634">MNDKVSAYFQASKELAAKLSEVRRLRQHAIVGDDLQLLDRQVQLANDRVDELLEIFTWETQDTDLIRSAFLEIAKNTLKKLHEIQEKDVYQTHEGANQAAHLLLIENISNALRKALSSKGRYVPRVEIPLGLATWCYQIMENYLETLFRQLRSATFDNLLEALTYFEKSTLLLQLQYQSQEKANKY</sequence>
<protein>
    <submittedName>
        <fullName evidence="1">Uncharacterized protein</fullName>
    </submittedName>
</protein>
<comment type="caution">
    <text evidence="1">The sequence shown here is derived from an EMBL/GenBank/DDBJ whole genome shotgun (WGS) entry which is preliminary data.</text>
</comment>
<proteinExistence type="predicted"/>
<name>A0ABW6BGH1_9SPHI</name>
<organism evidence="1 2">
    <name type="scientific">Sphingobacterium bambusae</name>
    <dbReference type="NCBI Taxonomy" id="662858"/>
    <lineage>
        <taxon>Bacteria</taxon>
        <taxon>Pseudomonadati</taxon>
        <taxon>Bacteroidota</taxon>
        <taxon>Sphingobacteriia</taxon>
        <taxon>Sphingobacteriales</taxon>
        <taxon>Sphingobacteriaceae</taxon>
        <taxon>Sphingobacterium</taxon>
    </lineage>
</organism>
<keyword evidence="2" id="KW-1185">Reference proteome</keyword>